<dbReference type="Proteomes" id="UP001164439">
    <property type="component" value="Chromosome"/>
</dbReference>
<feature type="region of interest" description="Disordered" evidence="1">
    <location>
        <begin position="114"/>
        <end position="157"/>
    </location>
</feature>
<protein>
    <submittedName>
        <fullName evidence="3">Uncharacterized protein</fullName>
    </submittedName>
</protein>
<reference evidence="3" key="1">
    <citation type="submission" date="2022-12" db="EMBL/GenBank/DDBJ databases">
        <authorList>
            <person name="Ruckert C."/>
            <person name="Busche T."/>
            <person name="Kalinowski J."/>
            <person name="Wittmann C."/>
        </authorList>
    </citation>
    <scope>NUCLEOTIDE SEQUENCE</scope>
    <source>
        <strain evidence="3">DSM 40467</strain>
    </source>
</reference>
<accession>A0ABY7KHZ8</accession>
<proteinExistence type="predicted"/>
<dbReference type="RefSeq" id="WP_269661223.1">
    <property type="nucleotide sequence ID" value="NZ_CP114413.1"/>
</dbReference>
<keyword evidence="2" id="KW-1133">Transmembrane helix</keyword>
<evidence type="ECO:0000256" key="1">
    <source>
        <dbReference type="SAM" id="MobiDB-lite"/>
    </source>
</evidence>
<evidence type="ECO:0000256" key="2">
    <source>
        <dbReference type="SAM" id="Phobius"/>
    </source>
</evidence>
<evidence type="ECO:0000313" key="4">
    <source>
        <dbReference type="Proteomes" id="UP001164439"/>
    </source>
</evidence>
<keyword evidence="2" id="KW-0472">Membrane</keyword>
<feature type="transmembrane region" description="Helical" evidence="2">
    <location>
        <begin position="89"/>
        <end position="111"/>
    </location>
</feature>
<feature type="region of interest" description="Disordered" evidence="1">
    <location>
        <begin position="206"/>
        <end position="252"/>
    </location>
</feature>
<organism evidence="3 4">
    <name type="scientific">Streptomyces cinnabarinus</name>
    <dbReference type="NCBI Taxonomy" id="67287"/>
    <lineage>
        <taxon>Bacteria</taxon>
        <taxon>Bacillati</taxon>
        <taxon>Actinomycetota</taxon>
        <taxon>Actinomycetes</taxon>
        <taxon>Kitasatosporales</taxon>
        <taxon>Streptomycetaceae</taxon>
        <taxon>Streptomyces</taxon>
    </lineage>
</organism>
<feature type="compositionally biased region" description="Low complexity" evidence="1">
    <location>
        <begin position="211"/>
        <end position="230"/>
    </location>
</feature>
<name>A0ABY7KHZ8_9ACTN</name>
<feature type="compositionally biased region" description="Gly residues" evidence="1">
    <location>
        <begin position="231"/>
        <end position="252"/>
    </location>
</feature>
<keyword evidence="2" id="KW-0812">Transmembrane</keyword>
<keyword evidence="4" id="KW-1185">Reference proteome</keyword>
<dbReference type="EMBL" id="CP114413">
    <property type="protein sequence ID" value="WAZ23678.1"/>
    <property type="molecule type" value="Genomic_DNA"/>
</dbReference>
<gene>
    <name evidence="3" type="ORF">STRCI_005037</name>
</gene>
<feature type="region of interest" description="Disordered" evidence="1">
    <location>
        <begin position="1"/>
        <end position="34"/>
    </location>
</feature>
<feature type="region of interest" description="Disordered" evidence="1">
    <location>
        <begin position="59"/>
        <end position="80"/>
    </location>
</feature>
<feature type="compositionally biased region" description="Low complexity" evidence="1">
    <location>
        <begin position="114"/>
        <end position="144"/>
    </location>
</feature>
<evidence type="ECO:0000313" key="3">
    <source>
        <dbReference type="EMBL" id="WAZ23678.1"/>
    </source>
</evidence>
<sequence>MGEQLSDGGTAGRRRAHPGGTASGPHGAGPRPDLEALLAAAMRPATVDAEGERRAVAAFRAARDAGPHRARTRRRDDWRPRARRRTVRSLRVTLSLFGASLALGGVAFAAIGTSGSSSDAADDGTGTPSAGAASRSGAGASTAGPGHGPDDRPDTAKDTEAKCRAYQRHVSSGGKELESTAWQRLIESAGGAEKVAPYCAELLAQATEQSNPGAENGNGADNGNGATSGNNGNGGDNGANTGQGNGGNAKKD</sequence>
<feature type="compositionally biased region" description="Basic and acidic residues" evidence="1">
    <location>
        <begin position="148"/>
        <end position="157"/>
    </location>
</feature>